<evidence type="ECO:0000313" key="2">
    <source>
        <dbReference type="EnsemblPlants" id="Solyc09g061880.2.1"/>
    </source>
</evidence>
<keyword evidence="1" id="KW-0812">Transmembrane</keyword>
<sequence length="133" mass="15220">MRLYQYQSVEGRQDSIPCLASEEGISEEEGRLGLDRIVRCNSHFIASIYVVQIQVGLVRATAKVTEWVVFFDGDFGGFRWSAGVVLVLLVVVREKKMEQKGCWFIFGGGRLIGKKKEMTMGFWEWLMFTGKKQ</sequence>
<dbReference type="Gramene" id="Solyc09g061880.2.1">
    <property type="protein sequence ID" value="Solyc09g061880.2.1"/>
    <property type="gene ID" value="Solyc09g061880.2"/>
</dbReference>
<accession>A0A3Q7I4N1</accession>
<evidence type="ECO:0000256" key="1">
    <source>
        <dbReference type="SAM" id="Phobius"/>
    </source>
</evidence>
<dbReference type="InParanoid" id="A0A3Q7I4N1"/>
<protein>
    <submittedName>
        <fullName evidence="2">Uncharacterized protein</fullName>
    </submittedName>
</protein>
<keyword evidence="1" id="KW-1133">Transmembrane helix</keyword>
<proteinExistence type="predicted"/>
<dbReference type="Proteomes" id="UP000004994">
    <property type="component" value="Chromosome 9"/>
</dbReference>
<reference evidence="2" key="1">
    <citation type="journal article" date="2012" name="Nature">
        <title>The tomato genome sequence provides insights into fleshy fruit evolution.</title>
        <authorList>
            <consortium name="Tomato Genome Consortium"/>
        </authorList>
    </citation>
    <scope>NUCLEOTIDE SEQUENCE [LARGE SCALE GENOMIC DNA]</scope>
    <source>
        <strain evidence="2">cv. Heinz 1706</strain>
    </source>
</reference>
<evidence type="ECO:0000313" key="3">
    <source>
        <dbReference type="Proteomes" id="UP000004994"/>
    </source>
</evidence>
<keyword evidence="3" id="KW-1185">Reference proteome</keyword>
<dbReference type="AlphaFoldDB" id="A0A3Q7I4N1"/>
<feature type="transmembrane region" description="Helical" evidence="1">
    <location>
        <begin position="75"/>
        <end position="92"/>
    </location>
</feature>
<reference evidence="2" key="2">
    <citation type="submission" date="2019-01" db="UniProtKB">
        <authorList>
            <consortium name="EnsemblPlants"/>
        </authorList>
    </citation>
    <scope>IDENTIFICATION</scope>
    <source>
        <strain evidence="2">cv. Heinz 1706</strain>
    </source>
</reference>
<keyword evidence="1" id="KW-0472">Membrane</keyword>
<dbReference type="PaxDb" id="4081-Solyc09g061880.1.1"/>
<name>A0A3Q7I4N1_SOLLC</name>
<organism evidence="2">
    <name type="scientific">Solanum lycopersicum</name>
    <name type="common">Tomato</name>
    <name type="synonym">Lycopersicon esculentum</name>
    <dbReference type="NCBI Taxonomy" id="4081"/>
    <lineage>
        <taxon>Eukaryota</taxon>
        <taxon>Viridiplantae</taxon>
        <taxon>Streptophyta</taxon>
        <taxon>Embryophyta</taxon>
        <taxon>Tracheophyta</taxon>
        <taxon>Spermatophyta</taxon>
        <taxon>Magnoliopsida</taxon>
        <taxon>eudicotyledons</taxon>
        <taxon>Gunneridae</taxon>
        <taxon>Pentapetalae</taxon>
        <taxon>asterids</taxon>
        <taxon>lamiids</taxon>
        <taxon>Solanales</taxon>
        <taxon>Solanaceae</taxon>
        <taxon>Solanoideae</taxon>
        <taxon>Solaneae</taxon>
        <taxon>Solanum</taxon>
        <taxon>Solanum subgen. Lycopersicon</taxon>
    </lineage>
</organism>
<dbReference type="EnsemblPlants" id="Solyc09g061880.2.1">
    <property type="protein sequence ID" value="Solyc09g061880.2.1"/>
    <property type="gene ID" value="Solyc09g061880.2"/>
</dbReference>